<organism evidence="2 3">
    <name type="scientific">Sphingomonas naphthae</name>
    <dbReference type="NCBI Taxonomy" id="1813468"/>
    <lineage>
        <taxon>Bacteria</taxon>
        <taxon>Pseudomonadati</taxon>
        <taxon>Pseudomonadota</taxon>
        <taxon>Alphaproteobacteria</taxon>
        <taxon>Sphingomonadales</taxon>
        <taxon>Sphingomonadaceae</taxon>
        <taxon>Sphingomonas</taxon>
    </lineage>
</organism>
<dbReference type="Proteomes" id="UP001220395">
    <property type="component" value="Chromosome"/>
</dbReference>
<keyword evidence="1" id="KW-0472">Membrane</keyword>
<dbReference type="EMBL" id="CP117411">
    <property type="protein sequence ID" value="WCT72365.1"/>
    <property type="molecule type" value="Genomic_DNA"/>
</dbReference>
<accession>A0ABY7TGS8</accession>
<evidence type="ECO:0000313" key="2">
    <source>
        <dbReference type="EMBL" id="WCT72365.1"/>
    </source>
</evidence>
<name>A0ABY7TGS8_9SPHN</name>
<feature type="transmembrane region" description="Helical" evidence="1">
    <location>
        <begin position="142"/>
        <end position="160"/>
    </location>
</feature>
<evidence type="ECO:0000256" key="1">
    <source>
        <dbReference type="SAM" id="Phobius"/>
    </source>
</evidence>
<feature type="transmembrane region" description="Helical" evidence="1">
    <location>
        <begin position="23"/>
        <end position="42"/>
    </location>
</feature>
<evidence type="ECO:0008006" key="4">
    <source>
        <dbReference type="Google" id="ProtNLM"/>
    </source>
</evidence>
<feature type="transmembrane region" description="Helical" evidence="1">
    <location>
        <begin position="71"/>
        <end position="98"/>
    </location>
</feature>
<proteinExistence type="predicted"/>
<feature type="transmembrane region" description="Helical" evidence="1">
    <location>
        <begin position="105"/>
        <end position="122"/>
    </location>
</feature>
<reference evidence="2 3" key="1">
    <citation type="submission" date="2023-02" db="EMBL/GenBank/DDBJ databases">
        <title>Genome sequence of Sphingomonas naphthae.</title>
        <authorList>
            <person name="Kim S."/>
            <person name="Heo J."/>
            <person name="Kwon S.-W."/>
        </authorList>
    </citation>
    <scope>NUCLEOTIDE SEQUENCE [LARGE SCALE GENOMIC DNA]</scope>
    <source>
        <strain evidence="2 3">KACC 18716</strain>
    </source>
</reference>
<dbReference type="RefSeq" id="WP_273686324.1">
    <property type="nucleotide sequence ID" value="NZ_CP117411.1"/>
</dbReference>
<protein>
    <recommendedName>
        <fullName evidence="4">DUF1440 domain-containing protein</fullName>
    </recommendedName>
</protein>
<sequence length="168" mass="18457">MTTAKPRFSSGDPRRRYAPEKRMAVRVGIGVAFLLWIVSLTYPNIATCPGAGYFDPHPPRLNPLGDDTVSVMGWMGIFVGQLAWYANILSAVLTWGLWKGLRPTRLILIAQPILTLWAFAPIDLWHGESRAEPVCLAGFGPGFYLWMASQIAIALVALYARRGVVATG</sequence>
<keyword evidence="3" id="KW-1185">Reference proteome</keyword>
<keyword evidence="1" id="KW-1133">Transmembrane helix</keyword>
<evidence type="ECO:0000313" key="3">
    <source>
        <dbReference type="Proteomes" id="UP001220395"/>
    </source>
</evidence>
<keyword evidence="1" id="KW-0812">Transmembrane</keyword>
<gene>
    <name evidence="2" type="ORF">PQ455_12030</name>
</gene>